<reference evidence="1" key="1">
    <citation type="submission" date="2016-07" db="EMBL/GenBank/DDBJ databases">
        <authorList>
            <person name="Bretaudeau A."/>
        </authorList>
    </citation>
    <scope>NUCLEOTIDE SEQUENCE</scope>
    <source>
        <strain evidence="1">Rice</strain>
        <tissue evidence="1">Whole body</tissue>
    </source>
</reference>
<protein>
    <submittedName>
        <fullName evidence="1">SFRICE_017756</fullName>
    </submittedName>
</protein>
<name>A0A2H1WX70_SPOFR</name>
<dbReference type="AlphaFoldDB" id="A0A2H1WX70"/>
<dbReference type="EMBL" id="ODYU01011692">
    <property type="protein sequence ID" value="SOQ57592.1"/>
    <property type="molecule type" value="Genomic_DNA"/>
</dbReference>
<evidence type="ECO:0000313" key="1">
    <source>
        <dbReference type="EMBL" id="SOQ57592.1"/>
    </source>
</evidence>
<sequence length="72" mass="8391">MFFFLFDGYGYWMEHLFTRALKTPRLYPSGNKDSGMKFYSLAVRTRKPDAMRFVRTCLGKKLNKGGLSKIEA</sequence>
<accession>A0A2H1WX70</accession>
<organism evidence="1">
    <name type="scientific">Spodoptera frugiperda</name>
    <name type="common">Fall armyworm</name>
    <dbReference type="NCBI Taxonomy" id="7108"/>
    <lineage>
        <taxon>Eukaryota</taxon>
        <taxon>Metazoa</taxon>
        <taxon>Ecdysozoa</taxon>
        <taxon>Arthropoda</taxon>
        <taxon>Hexapoda</taxon>
        <taxon>Insecta</taxon>
        <taxon>Pterygota</taxon>
        <taxon>Neoptera</taxon>
        <taxon>Endopterygota</taxon>
        <taxon>Lepidoptera</taxon>
        <taxon>Glossata</taxon>
        <taxon>Ditrysia</taxon>
        <taxon>Noctuoidea</taxon>
        <taxon>Noctuidae</taxon>
        <taxon>Amphipyrinae</taxon>
        <taxon>Spodoptera</taxon>
    </lineage>
</organism>
<gene>
    <name evidence="1" type="ORF">SFRICE_017756</name>
</gene>
<proteinExistence type="predicted"/>